<dbReference type="Proteomes" id="UP001220610">
    <property type="component" value="Chromosome"/>
</dbReference>
<feature type="domain" description="SusD-like N-terminal" evidence="7">
    <location>
        <begin position="67"/>
        <end position="226"/>
    </location>
</feature>
<keyword evidence="3" id="KW-0732">Signal</keyword>
<organism evidence="8 9">
    <name type="scientific">Candidatus Pseudobacter hemicellulosilyticus</name>
    <dbReference type="NCBI Taxonomy" id="3121375"/>
    <lineage>
        <taxon>Bacteria</taxon>
        <taxon>Pseudomonadati</taxon>
        <taxon>Bacteroidota</taxon>
        <taxon>Chitinophagia</taxon>
        <taxon>Chitinophagales</taxon>
        <taxon>Chitinophagaceae</taxon>
        <taxon>Pseudobacter</taxon>
    </lineage>
</organism>
<gene>
    <name evidence="8" type="ORF">P0Y53_00225</name>
</gene>
<name>A0AAJ5WTK5_9BACT</name>
<feature type="domain" description="RagB/SusD" evidence="6">
    <location>
        <begin position="340"/>
        <end position="458"/>
    </location>
</feature>
<evidence type="ECO:0000256" key="4">
    <source>
        <dbReference type="ARBA" id="ARBA00023136"/>
    </source>
</evidence>
<keyword evidence="4" id="KW-0472">Membrane</keyword>
<accession>A0AAJ5WTK5</accession>
<dbReference type="Pfam" id="PF14322">
    <property type="entry name" value="SusD-like_3"/>
    <property type="match status" value="1"/>
</dbReference>
<evidence type="ECO:0000256" key="5">
    <source>
        <dbReference type="ARBA" id="ARBA00023237"/>
    </source>
</evidence>
<proteinExistence type="inferred from homology"/>
<dbReference type="PROSITE" id="PS51257">
    <property type="entry name" value="PROKAR_LIPOPROTEIN"/>
    <property type="match status" value="1"/>
</dbReference>
<comment type="subcellular location">
    <subcellularLocation>
        <location evidence="1">Cell outer membrane</location>
    </subcellularLocation>
</comment>
<dbReference type="GO" id="GO:0009279">
    <property type="term" value="C:cell outer membrane"/>
    <property type="evidence" value="ECO:0007669"/>
    <property type="project" value="UniProtKB-SubCell"/>
</dbReference>
<dbReference type="SUPFAM" id="SSF48452">
    <property type="entry name" value="TPR-like"/>
    <property type="match status" value="1"/>
</dbReference>
<evidence type="ECO:0000313" key="8">
    <source>
        <dbReference type="EMBL" id="WEK35909.1"/>
    </source>
</evidence>
<reference evidence="8" key="1">
    <citation type="submission" date="2023-03" db="EMBL/GenBank/DDBJ databases">
        <title>Andean soil-derived lignocellulolytic bacterial consortium as a source of novel taxa and putative plastic-active enzymes.</title>
        <authorList>
            <person name="Diaz-Garcia L."/>
            <person name="Chuvochina M."/>
            <person name="Feuerriegel G."/>
            <person name="Bunk B."/>
            <person name="Sproer C."/>
            <person name="Streit W.R."/>
            <person name="Rodriguez L.M."/>
            <person name="Overmann J."/>
            <person name="Jimenez D.J."/>
        </authorList>
    </citation>
    <scope>NUCLEOTIDE SEQUENCE</scope>
    <source>
        <strain evidence="8">MAG 7</strain>
    </source>
</reference>
<dbReference type="InterPro" id="IPR033985">
    <property type="entry name" value="SusD-like_N"/>
</dbReference>
<evidence type="ECO:0000259" key="7">
    <source>
        <dbReference type="Pfam" id="PF14322"/>
    </source>
</evidence>
<dbReference type="Gene3D" id="1.25.40.390">
    <property type="match status" value="1"/>
</dbReference>
<evidence type="ECO:0000313" key="9">
    <source>
        <dbReference type="Proteomes" id="UP001220610"/>
    </source>
</evidence>
<dbReference type="Pfam" id="PF07980">
    <property type="entry name" value="SusD_RagB"/>
    <property type="match status" value="1"/>
</dbReference>
<dbReference type="AlphaFoldDB" id="A0AAJ5WTK5"/>
<dbReference type="InterPro" id="IPR011990">
    <property type="entry name" value="TPR-like_helical_dom_sf"/>
</dbReference>
<evidence type="ECO:0000256" key="2">
    <source>
        <dbReference type="ARBA" id="ARBA00006275"/>
    </source>
</evidence>
<dbReference type="EMBL" id="CP119311">
    <property type="protein sequence ID" value="WEK35909.1"/>
    <property type="molecule type" value="Genomic_DNA"/>
</dbReference>
<sequence length="458" mass="51423">MKFVKFIIPALVALTGCQKYVDIKTQGQLVPGATENYRYLLNDNYTFEQWVRLPDIASDDIHIKDQTQMDQLLAFSSYLYYTNTYTWQNAIYTVPGDTDPDWDRMYKVIYNANLIITETPGSTGGTEAEKAEIIAEAKVHRADAYLTLVNMYAKPYNAGSAATDPGVPLLTTPTMDAPLTRNPVATVYEQILADLSSAYPVLPPTNTFKILPSKAAAFALLARTHLYMSNAAEAGRWADSALKIQNTLNDLATLSTFDYPVRLSDPELILSRLAGESYTYGPRVLRLSDSLLNLLGTDDLRYTFFTTAGTDFDASFTGRFFNKERIGNWETRNIGPSVPEMMLIKAEALARAGDATGALTLVNNLRRKRFTADTYTAITAANAQEALVEVIKEKQRELFCRGLRWYDMRRLKDEPAFSHTITREFNGNTYTLAPNSNRYVFPIADYYRTFNPGITNNP</sequence>
<evidence type="ECO:0000256" key="3">
    <source>
        <dbReference type="ARBA" id="ARBA00022729"/>
    </source>
</evidence>
<keyword evidence="5" id="KW-0998">Cell outer membrane</keyword>
<evidence type="ECO:0000259" key="6">
    <source>
        <dbReference type="Pfam" id="PF07980"/>
    </source>
</evidence>
<comment type="similarity">
    <text evidence="2">Belongs to the SusD family.</text>
</comment>
<evidence type="ECO:0000256" key="1">
    <source>
        <dbReference type="ARBA" id="ARBA00004442"/>
    </source>
</evidence>
<dbReference type="InterPro" id="IPR012944">
    <property type="entry name" value="SusD_RagB_dom"/>
</dbReference>
<protein>
    <submittedName>
        <fullName evidence="8">RagB/SusD family nutrient uptake outer membrane protein</fullName>
    </submittedName>
</protein>